<feature type="compositionally biased region" description="Polar residues" evidence="9">
    <location>
        <begin position="483"/>
        <end position="504"/>
    </location>
</feature>
<comment type="similarity">
    <text evidence="2 8">Belongs to the MLO family.</text>
</comment>
<keyword evidence="3 8" id="KW-0812">Transmembrane</keyword>
<evidence type="ECO:0000256" key="1">
    <source>
        <dbReference type="ARBA" id="ARBA00004141"/>
    </source>
</evidence>
<feature type="region of interest" description="Disordered" evidence="9">
    <location>
        <begin position="451"/>
        <end position="534"/>
    </location>
</feature>
<evidence type="ECO:0000313" key="11">
    <source>
        <dbReference type="EMBL" id="CAI0442815.1"/>
    </source>
</evidence>
<evidence type="ECO:0000256" key="4">
    <source>
        <dbReference type="ARBA" id="ARBA00022821"/>
    </source>
</evidence>
<gene>
    <name evidence="8" type="primary">MLO</name>
    <name evidence="11" type="ORF">LITE_LOCUS27402</name>
</gene>
<comment type="function">
    <text evidence="8">May be involved in modulation of pathogen defense and leaf cell death.</text>
</comment>
<keyword evidence="12" id="KW-1185">Reference proteome</keyword>
<keyword evidence="7 8" id="KW-0568">Pathogenesis-related protein</keyword>
<feature type="transmembrane region" description="Helical" evidence="10">
    <location>
        <begin position="362"/>
        <end position="386"/>
    </location>
</feature>
<organism evidence="11 12">
    <name type="scientific">Linum tenue</name>
    <dbReference type="NCBI Taxonomy" id="586396"/>
    <lineage>
        <taxon>Eukaryota</taxon>
        <taxon>Viridiplantae</taxon>
        <taxon>Streptophyta</taxon>
        <taxon>Embryophyta</taxon>
        <taxon>Tracheophyta</taxon>
        <taxon>Spermatophyta</taxon>
        <taxon>Magnoliopsida</taxon>
        <taxon>eudicotyledons</taxon>
        <taxon>Gunneridae</taxon>
        <taxon>Pentapetalae</taxon>
        <taxon>rosids</taxon>
        <taxon>fabids</taxon>
        <taxon>Malpighiales</taxon>
        <taxon>Linaceae</taxon>
        <taxon>Linum</taxon>
    </lineage>
</organism>
<dbReference type="EMBL" id="CAMGYJ010000007">
    <property type="protein sequence ID" value="CAI0442815.1"/>
    <property type="molecule type" value="Genomic_DNA"/>
</dbReference>
<evidence type="ECO:0000256" key="2">
    <source>
        <dbReference type="ARBA" id="ARBA00006574"/>
    </source>
</evidence>
<feature type="transmembrane region" description="Helical" evidence="10">
    <location>
        <begin position="153"/>
        <end position="174"/>
    </location>
</feature>
<accession>A0AAV0MAH0</accession>
<dbReference type="GO" id="GO:0016020">
    <property type="term" value="C:membrane"/>
    <property type="evidence" value="ECO:0007669"/>
    <property type="project" value="UniProtKB-SubCell"/>
</dbReference>
<dbReference type="Proteomes" id="UP001154282">
    <property type="component" value="Unassembled WGS sequence"/>
</dbReference>
<proteinExistence type="inferred from homology"/>
<dbReference type="GO" id="GO:0006952">
    <property type="term" value="P:defense response"/>
    <property type="evidence" value="ECO:0007669"/>
    <property type="project" value="UniProtKB-KW"/>
</dbReference>
<keyword evidence="5 8" id="KW-1133">Transmembrane helix</keyword>
<feature type="transmembrane region" description="Helical" evidence="10">
    <location>
        <begin position="303"/>
        <end position="328"/>
    </location>
</feature>
<dbReference type="GO" id="GO:0005516">
    <property type="term" value="F:calmodulin binding"/>
    <property type="evidence" value="ECO:0007669"/>
    <property type="project" value="UniProtKB-KW"/>
</dbReference>
<evidence type="ECO:0000256" key="7">
    <source>
        <dbReference type="ARBA" id="ARBA00023265"/>
    </source>
</evidence>
<evidence type="ECO:0000256" key="8">
    <source>
        <dbReference type="RuleBase" id="RU280816"/>
    </source>
</evidence>
<feature type="transmembrane region" description="Helical" evidence="10">
    <location>
        <begin position="278"/>
        <end position="297"/>
    </location>
</feature>
<comment type="caution">
    <text evidence="11">The sequence shown here is derived from an EMBL/GenBank/DDBJ whole genome shotgun (WGS) entry which is preliminary data.</text>
</comment>
<name>A0AAV0MAH0_9ROSI</name>
<dbReference type="PANTHER" id="PTHR31942:SF84">
    <property type="entry name" value="MLO-LIKE PROTEIN 12"/>
    <property type="match status" value="1"/>
</dbReference>
<dbReference type="AlphaFoldDB" id="A0AAV0MAH0"/>
<keyword evidence="6 8" id="KW-0472">Membrane</keyword>
<feature type="transmembrane region" description="Helical" evidence="10">
    <location>
        <begin position="62"/>
        <end position="81"/>
    </location>
</feature>
<comment type="subcellular location">
    <subcellularLocation>
        <location evidence="1 8">Membrane</location>
        <topology evidence="1 8">Multi-pass membrane protein</topology>
    </subcellularLocation>
</comment>
<feature type="compositionally biased region" description="Polar residues" evidence="9">
    <location>
        <begin position="459"/>
        <end position="472"/>
    </location>
</feature>
<evidence type="ECO:0000256" key="9">
    <source>
        <dbReference type="SAM" id="MobiDB-lite"/>
    </source>
</evidence>
<keyword evidence="4 8" id="KW-0611">Plant defense</keyword>
<evidence type="ECO:0000256" key="5">
    <source>
        <dbReference type="ARBA" id="ARBA00022989"/>
    </source>
</evidence>
<dbReference type="Pfam" id="PF03094">
    <property type="entry name" value="Mlo"/>
    <property type="match status" value="1"/>
</dbReference>
<reference evidence="11" key="1">
    <citation type="submission" date="2022-08" db="EMBL/GenBank/DDBJ databases">
        <authorList>
            <person name="Gutierrez-Valencia J."/>
        </authorList>
    </citation>
    <scope>NUCLEOTIDE SEQUENCE</scope>
</reference>
<evidence type="ECO:0000256" key="6">
    <source>
        <dbReference type="ARBA" id="ARBA00023136"/>
    </source>
</evidence>
<comment type="domain">
    <text evidence="8">The C-terminus contains a calmodulin-binding domain, which binds calmodulin in a calcium-dependent fashion.</text>
</comment>
<feature type="compositionally biased region" description="Low complexity" evidence="9">
    <location>
        <begin position="514"/>
        <end position="530"/>
    </location>
</feature>
<feature type="transmembrane region" description="Helical" evidence="10">
    <location>
        <begin position="20"/>
        <end position="41"/>
    </location>
</feature>
<sequence>MSSYGSNMERTLEETPTWAVAAVCFVLVVISIFIEQLIHLAHKWLHKLHKPALVEALEKVKAELMLLGFLSLLLTVFQTPISSICVSQKIGASWHPCNKKEEKSADSGDNRRRLLGFLDPDVVVRRSLATKGVDKCTEKGKVAFVSAYGIHQLHIFIFVLAVFHILYCILTYALGRTKMRKWRQWEDETKTLEYQYHNDPERFRFARDTSFGRRHLKIWSKSTILLWIVCFFRQFFRSVTKVDYMTLRHGFIAAHLAPGSESRFDFQKYVNRSLEDDFKVVVGISPVLWFFAVLFLMSNTHGWFAYLWLPFIPLIIILVVGVKLQVIITQLGLRIQDRGDVVKGAPVVQPGDDLFWFGSPRLILSLIHFCLFQNAFQLAFFIWSVYEFGIKTCFHEKTEDIVIRVVMGVIIQVLCSYVTLPLYALVTQMGSNMRPTIFNDRVATALKNWHRTARRQTRHGTPTSSRPQTPTHGMSPVHLLHNYRSSTAPDSLMNSPARNSNFDTDQWDPEALNSPSHHNFSSHGGSSAAAGHREAEDQFQYNMSLRQQKPPQQLQLEEEQEGGEDVVVAVRNIERVAAEEMRLPPGPGSIRTQHEMNIGLSDFTFRKG</sequence>
<keyword evidence="8" id="KW-0112">Calmodulin-binding</keyword>
<evidence type="ECO:0000256" key="3">
    <source>
        <dbReference type="ARBA" id="ARBA00022692"/>
    </source>
</evidence>
<dbReference type="InterPro" id="IPR004326">
    <property type="entry name" value="Mlo"/>
</dbReference>
<protein>
    <recommendedName>
        <fullName evidence="8">MLO-like protein</fullName>
    </recommendedName>
</protein>
<evidence type="ECO:0000256" key="10">
    <source>
        <dbReference type="SAM" id="Phobius"/>
    </source>
</evidence>
<feature type="transmembrane region" description="Helical" evidence="10">
    <location>
        <begin position="401"/>
        <end position="426"/>
    </location>
</feature>
<evidence type="ECO:0000313" key="12">
    <source>
        <dbReference type="Proteomes" id="UP001154282"/>
    </source>
</evidence>
<dbReference type="PANTHER" id="PTHR31942">
    <property type="entry name" value="MLO-LIKE PROTEIN 1"/>
    <property type="match status" value="1"/>
</dbReference>